<sequence length="111" mass="11562">MPIMELLLQHGPAHAGAADFGGRTPCHMAALKGHLGAVQRLVRARADAAAQALDGRTPLDMARRGQHARVIGYLEGLQRQAEADGEALLAARAVLRTLLQRAADAAAAGTP</sequence>
<evidence type="ECO:0000313" key="5">
    <source>
        <dbReference type="Proteomes" id="UP001189429"/>
    </source>
</evidence>
<feature type="repeat" description="ANK" evidence="3">
    <location>
        <begin position="21"/>
        <end position="53"/>
    </location>
</feature>
<organism evidence="4 5">
    <name type="scientific">Prorocentrum cordatum</name>
    <dbReference type="NCBI Taxonomy" id="2364126"/>
    <lineage>
        <taxon>Eukaryota</taxon>
        <taxon>Sar</taxon>
        <taxon>Alveolata</taxon>
        <taxon>Dinophyceae</taxon>
        <taxon>Prorocentrales</taxon>
        <taxon>Prorocentraceae</taxon>
        <taxon>Prorocentrum</taxon>
    </lineage>
</organism>
<evidence type="ECO:0000256" key="3">
    <source>
        <dbReference type="PROSITE-ProRule" id="PRU00023"/>
    </source>
</evidence>
<name>A0ABN9V182_9DINO</name>
<protein>
    <submittedName>
        <fullName evidence="4">Uncharacterized protein</fullName>
    </submittedName>
</protein>
<dbReference type="Proteomes" id="UP001189429">
    <property type="component" value="Unassembled WGS sequence"/>
</dbReference>
<dbReference type="InterPro" id="IPR036770">
    <property type="entry name" value="Ankyrin_rpt-contain_sf"/>
</dbReference>
<dbReference type="PROSITE" id="PS50088">
    <property type="entry name" value="ANK_REPEAT"/>
    <property type="match status" value="1"/>
</dbReference>
<keyword evidence="1" id="KW-0677">Repeat</keyword>
<dbReference type="Gene3D" id="1.25.40.20">
    <property type="entry name" value="Ankyrin repeat-containing domain"/>
    <property type="match status" value="1"/>
</dbReference>
<reference evidence="4" key="1">
    <citation type="submission" date="2023-10" db="EMBL/GenBank/DDBJ databases">
        <authorList>
            <person name="Chen Y."/>
            <person name="Shah S."/>
            <person name="Dougan E. K."/>
            <person name="Thang M."/>
            <person name="Chan C."/>
        </authorList>
    </citation>
    <scope>NUCLEOTIDE SEQUENCE [LARGE SCALE GENOMIC DNA]</scope>
</reference>
<comment type="caution">
    <text evidence="4">The sequence shown here is derived from an EMBL/GenBank/DDBJ whole genome shotgun (WGS) entry which is preliminary data.</text>
</comment>
<keyword evidence="5" id="KW-1185">Reference proteome</keyword>
<evidence type="ECO:0000256" key="1">
    <source>
        <dbReference type="ARBA" id="ARBA00022737"/>
    </source>
</evidence>
<dbReference type="SUPFAM" id="SSF48403">
    <property type="entry name" value="Ankyrin repeat"/>
    <property type="match status" value="1"/>
</dbReference>
<dbReference type="PANTHER" id="PTHR24161:SF124">
    <property type="entry name" value="TRANSIENT RECEPTOR POTENTIAL CHANNEL PYREXIA"/>
    <property type="match status" value="1"/>
</dbReference>
<dbReference type="Pfam" id="PF13857">
    <property type="entry name" value="Ank_5"/>
    <property type="match status" value="1"/>
</dbReference>
<dbReference type="PROSITE" id="PS50297">
    <property type="entry name" value="ANK_REP_REGION"/>
    <property type="match status" value="1"/>
</dbReference>
<dbReference type="SMART" id="SM00248">
    <property type="entry name" value="ANK"/>
    <property type="match status" value="2"/>
</dbReference>
<dbReference type="EMBL" id="CAUYUJ010016527">
    <property type="protein sequence ID" value="CAK0866346.1"/>
    <property type="molecule type" value="Genomic_DNA"/>
</dbReference>
<evidence type="ECO:0000313" key="4">
    <source>
        <dbReference type="EMBL" id="CAK0866346.1"/>
    </source>
</evidence>
<dbReference type="PANTHER" id="PTHR24161">
    <property type="entry name" value="ANK_REP_REGION DOMAIN-CONTAINING PROTEIN-RELATED"/>
    <property type="match status" value="1"/>
</dbReference>
<dbReference type="InterPro" id="IPR002110">
    <property type="entry name" value="Ankyrin_rpt"/>
</dbReference>
<evidence type="ECO:0000256" key="2">
    <source>
        <dbReference type="ARBA" id="ARBA00023043"/>
    </source>
</evidence>
<proteinExistence type="predicted"/>
<accession>A0ABN9V182</accession>
<keyword evidence="2 3" id="KW-0040">ANK repeat</keyword>
<gene>
    <name evidence="4" type="ORF">PCOR1329_LOCUS53546</name>
</gene>